<protein>
    <submittedName>
        <fullName evidence="1">Uncharacterized protein</fullName>
    </submittedName>
</protein>
<dbReference type="EMBL" id="BMAU01021051">
    <property type="protein sequence ID" value="GFX88315.1"/>
    <property type="molecule type" value="Genomic_DNA"/>
</dbReference>
<accession>A0A8X6R694</accession>
<evidence type="ECO:0000313" key="2">
    <source>
        <dbReference type="Proteomes" id="UP000887159"/>
    </source>
</evidence>
<dbReference type="Proteomes" id="UP000887159">
    <property type="component" value="Unassembled WGS sequence"/>
</dbReference>
<name>A0A8X6R694_TRICX</name>
<gene>
    <name evidence="1" type="ORF">TNCV_1705361</name>
</gene>
<keyword evidence="2" id="KW-1185">Reference proteome</keyword>
<evidence type="ECO:0000313" key="1">
    <source>
        <dbReference type="EMBL" id="GFX88315.1"/>
    </source>
</evidence>
<organism evidence="1 2">
    <name type="scientific">Trichonephila clavipes</name>
    <name type="common">Golden silk orbweaver</name>
    <name type="synonym">Nephila clavipes</name>
    <dbReference type="NCBI Taxonomy" id="2585209"/>
    <lineage>
        <taxon>Eukaryota</taxon>
        <taxon>Metazoa</taxon>
        <taxon>Ecdysozoa</taxon>
        <taxon>Arthropoda</taxon>
        <taxon>Chelicerata</taxon>
        <taxon>Arachnida</taxon>
        <taxon>Araneae</taxon>
        <taxon>Araneomorphae</taxon>
        <taxon>Entelegynae</taxon>
        <taxon>Araneoidea</taxon>
        <taxon>Nephilidae</taxon>
        <taxon>Trichonephila</taxon>
    </lineage>
</organism>
<proteinExistence type="predicted"/>
<comment type="caution">
    <text evidence="1">The sequence shown here is derived from an EMBL/GenBank/DDBJ whole genome shotgun (WGS) entry which is preliminary data.</text>
</comment>
<sequence>MEFPHFRYIEHAMNRYMNAELAGMHFIYDLANGNESVAFQLNVGKYPMKRQPNHQTCTRVYLNLAEHGSFRVTFDYTPTNSEIDLMA</sequence>
<dbReference type="AlphaFoldDB" id="A0A8X6R694"/>
<reference evidence="1" key="1">
    <citation type="submission" date="2020-08" db="EMBL/GenBank/DDBJ databases">
        <title>Multicomponent nature underlies the extraordinary mechanical properties of spider dragline silk.</title>
        <authorList>
            <person name="Kono N."/>
            <person name="Nakamura H."/>
            <person name="Mori M."/>
            <person name="Yoshida Y."/>
            <person name="Ohtoshi R."/>
            <person name="Malay A.D."/>
            <person name="Moran D.A.P."/>
            <person name="Tomita M."/>
            <person name="Numata K."/>
            <person name="Arakawa K."/>
        </authorList>
    </citation>
    <scope>NUCLEOTIDE SEQUENCE</scope>
</reference>